<evidence type="ECO:0000313" key="1">
    <source>
        <dbReference type="EMBL" id="MBO0663663.1"/>
    </source>
</evidence>
<proteinExistence type="predicted"/>
<evidence type="ECO:0000313" key="2">
    <source>
        <dbReference type="Proteomes" id="UP000664122"/>
    </source>
</evidence>
<dbReference type="Proteomes" id="UP000664122">
    <property type="component" value="Unassembled WGS sequence"/>
</dbReference>
<name>A0A939JT66_9HYPH</name>
<accession>A0A939JT66</accession>
<dbReference type="AlphaFoldDB" id="A0A939JT66"/>
<protein>
    <submittedName>
        <fullName evidence="1">Uncharacterized protein</fullName>
    </submittedName>
</protein>
<organism evidence="1 2">
    <name type="scientific">Jiella flava</name>
    <dbReference type="NCBI Taxonomy" id="2816857"/>
    <lineage>
        <taxon>Bacteria</taxon>
        <taxon>Pseudomonadati</taxon>
        <taxon>Pseudomonadota</taxon>
        <taxon>Alphaproteobacteria</taxon>
        <taxon>Hyphomicrobiales</taxon>
        <taxon>Aurantimonadaceae</taxon>
        <taxon>Jiella</taxon>
    </lineage>
</organism>
<comment type="caution">
    <text evidence="1">The sequence shown here is derived from an EMBL/GenBank/DDBJ whole genome shotgun (WGS) entry which is preliminary data.</text>
</comment>
<keyword evidence="2" id="KW-1185">Reference proteome</keyword>
<reference evidence="1" key="1">
    <citation type="submission" date="2021-03" db="EMBL/GenBank/DDBJ databases">
        <title>Whole genome sequence of Jiella sp. CQZ9-1.</title>
        <authorList>
            <person name="Tuo L."/>
        </authorList>
    </citation>
    <scope>NUCLEOTIDE SEQUENCE</scope>
    <source>
        <strain evidence="1">CQZ9-1</strain>
    </source>
</reference>
<dbReference type="EMBL" id="JAFMPP010000012">
    <property type="protein sequence ID" value="MBO0663663.1"/>
    <property type="molecule type" value="Genomic_DNA"/>
</dbReference>
<gene>
    <name evidence="1" type="ORF">J1C48_13825</name>
</gene>
<sequence>MDSLKRLCPDRYKQFGCAGQAAKIRPLALDQMAARCQSGELDPRIEMTAAAAA</sequence>
<dbReference type="RefSeq" id="WP_207258527.1">
    <property type="nucleotide sequence ID" value="NZ_JAFMPP010000012.1"/>
</dbReference>